<feature type="transmembrane region" description="Helical" evidence="1">
    <location>
        <begin position="309"/>
        <end position="329"/>
    </location>
</feature>
<feature type="transmembrane region" description="Helical" evidence="1">
    <location>
        <begin position="21"/>
        <end position="43"/>
    </location>
</feature>
<protein>
    <submittedName>
        <fullName evidence="2">Uncharacterized protein</fullName>
    </submittedName>
</protein>
<feature type="transmembrane region" description="Helical" evidence="1">
    <location>
        <begin position="97"/>
        <end position="118"/>
    </location>
</feature>
<dbReference type="PANTHER" id="PTHR45913:SF22">
    <property type="entry name" value="SCAN BOX DOMAIN-CONTAINING PROTEIN"/>
    <property type="match status" value="1"/>
</dbReference>
<dbReference type="EMBL" id="OE840775">
    <property type="protein sequence ID" value="CAD7592542.1"/>
    <property type="molecule type" value="Genomic_DNA"/>
</dbReference>
<keyword evidence="1" id="KW-0812">Transmembrane</keyword>
<organism evidence="2">
    <name type="scientific">Timema genevievae</name>
    <name type="common">Walking stick</name>
    <dbReference type="NCBI Taxonomy" id="629358"/>
    <lineage>
        <taxon>Eukaryota</taxon>
        <taxon>Metazoa</taxon>
        <taxon>Ecdysozoa</taxon>
        <taxon>Arthropoda</taxon>
        <taxon>Hexapoda</taxon>
        <taxon>Insecta</taxon>
        <taxon>Pterygota</taxon>
        <taxon>Neoptera</taxon>
        <taxon>Polyneoptera</taxon>
        <taxon>Phasmatodea</taxon>
        <taxon>Timematodea</taxon>
        <taxon>Timematoidea</taxon>
        <taxon>Timematidae</taxon>
        <taxon>Timema</taxon>
    </lineage>
</organism>
<accession>A0A7R9PLM2</accession>
<keyword evidence="1" id="KW-1133">Transmembrane helix</keyword>
<gene>
    <name evidence="2" type="ORF">TGEB3V08_LOCUS4962</name>
</gene>
<evidence type="ECO:0000313" key="2">
    <source>
        <dbReference type="EMBL" id="CAD7592542.1"/>
    </source>
</evidence>
<name>A0A7R9PLM2_TIMGE</name>
<reference evidence="2" key="1">
    <citation type="submission" date="2020-11" db="EMBL/GenBank/DDBJ databases">
        <authorList>
            <person name="Tran Van P."/>
        </authorList>
    </citation>
    <scope>NUCLEOTIDE SEQUENCE</scope>
</reference>
<sequence length="413" mass="46888">MYPDLIQIWGESGQFQFWPRSFSMFIALFSASILATMNLGLAADTCEDSPCSGDFNICVDIDLCKVLEPRDRTNDYRCLTDDVETCMLECAEDETSFSMFIALFSASILATMNMGLAADNCKDSPCSGDFNICVDLNLCTSLVHLDNETPELPEDKILIFTDHLDQLKTDMESRFEDLTKLQIPDWILDPFSFEAVDKLDNSLQTEFLVLKYDCEAKIIFKQSGYELVWVKLMNIYPQLWGKTEPLLISFPSTDLVEKGFSSVVQLLTKQRNKLDISLKGDFRLNLMNIKPDIQALTEIHQAQGSHRKAFSMFIALFNASILATMNMGLAADTCKDSPCSGDFSICVDINLCKVMEYWDRNNDYICLKDDVERCMLDCEKDETCASTEIVNRLSLQACIKNDNHNCTNYKMLF</sequence>
<dbReference type="PANTHER" id="PTHR45913">
    <property type="entry name" value="EPM2A-INTERACTING PROTEIN 1"/>
    <property type="match status" value="1"/>
</dbReference>
<dbReference type="AlphaFoldDB" id="A0A7R9PLM2"/>
<keyword evidence="1" id="KW-0472">Membrane</keyword>
<evidence type="ECO:0000256" key="1">
    <source>
        <dbReference type="SAM" id="Phobius"/>
    </source>
</evidence>
<proteinExistence type="predicted"/>